<dbReference type="AlphaFoldDB" id="A0A2U3B4Y6"/>
<dbReference type="EMBL" id="QFWT01000014">
    <property type="protein sequence ID" value="PWI31856.1"/>
    <property type="molecule type" value="Genomic_DNA"/>
</dbReference>
<dbReference type="Proteomes" id="UP000245362">
    <property type="component" value="Unassembled WGS sequence"/>
</dbReference>
<protein>
    <submittedName>
        <fullName evidence="1">Uncharacterized protein</fullName>
    </submittedName>
</protein>
<dbReference type="InterPro" id="IPR036390">
    <property type="entry name" value="WH_DNA-bd_sf"/>
</dbReference>
<proteinExistence type="predicted"/>
<evidence type="ECO:0000313" key="1">
    <source>
        <dbReference type="EMBL" id="PWI31856.1"/>
    </source>
</evidence>
<gene>
    <name evidence="1" type="ORF">DI392_18415</name>
</gene>
<dbReference type="SUPFAM" id="SSF46785">
    <property type="entry name" value="Winged helix' DNA-binding domain"/>
    <property type="match status" value="1"/>
</dbReference>
<comment type="caution">
    <text evidence="1">The sequence shown here is derived from an EMBL/GenBank/DDBJ whole genome shotgun (WGS) entry which is preliminary data.</text>
</comment>
<reference evidence="1 2" key="1">
    <citation type="submission" date="2018-05" db="EMBL/GenBank/DDBJ databases">
        <title>Vibrio limimaris sp. nov., isolated from marine sediment.</title>
        <authorList>
            <person name="Li C.-M."/>
        </authorList>
    </citation>
    <scope>NUCLEOTIDE SEQUENCE [LARGE SCALE GENOMIC DNA]</scope>
    <source>
        <strain evidence="1 2">E4404</strain>
    </source>
</reference>
<accession>A0A2U3B4Y6</accession>
<name>A0A2U3B4Y6_9VIBR</name>
<organism evidence="1 2">
    <name type="scientific">Vibrio albus</name>
    <dbReference type="NCBI Taxonomy" id="2200953"/>
    <lineage>
        <taxon>Bacteria</taxon>
        <taxon>Pseudomonadati</taxon>
        <taxon>Pseudomonadota</taxon>
        <taxon>Gammaproteobacteria</taxon>
        <taxon>Vibrionales</taxon>
        <taxon>Vibrionaceae</taxon>
        <taxon>Vibrio</taxon>
    </lineage>
</organism>
<keyword evidence="2" id="KW-1185">Reference proteome</keyword>
<evidence type="ECO:0000313" key="2">
    <source>
        <dbReference type="Proteomes" id="UP000245362"/>
    </source>
</evidence>
<sequence>MRFFIAGLLLDFYSVGEFTVPAKELSERYGVTLNTVNKTLKYLVQSGYAERSNYSLKKGRPIGKYVFTADLKKKFAEAPKWIDAIRPTKFWGKAIIKVVGGSNCGDSKTKYTVSNRYLICLLALFANDLGVIDSIPASRIAKILGFSPLRMRSQLTTLVEGQVLQSYIGGVTGKYLFGKVPGIYFLNTETIAKALGLSLEALSFRKVDQGVLAHNGDRYFAKRLYRLARALDVPKSQRDKELIEREEKYLKDWWPSYSPESFIKVCRFFSDQDVTRVPDYLQIKLERYIANYLTIASLSDQKNQETELDKLKNKIAEECIPAKWRMDENEKNAFADESSFKLLVEIILSIVQSVASEYTDYFQLEEHRNTSFRILSYEEGFTIEAFKPLSTDGLK</sequence>